<feature type="region of interest" description="Disordered" evidence="1">
    <location>
        <begin position="1"/>
        <end position="53"/>
    </location>
</feature>
<dbReference type="AlphaFoldDB" id="A0A1H0MB38"/>
<evidence type="ECO:0000256" key="2">
    <source>
        <dbReference type="SAM" id="Phobius"/>
    </source>
</evidence>
<keyword evidence="2" id="KW-1133">Transmembrane helix</keyword>
<reference evidence="4" key="1">
    <citation type="submission" date="2016-10" db="EMBL/GenBank/DDBJ databases">
        <authorList>
            <person name="Varghese N."/>
            <person name="Submissions S."/>
        </authorList>
    </citation>
    <scope>NUCLEOTIDE SEQUENCE [LARGE SCALE GENOMIC DNA]</scope>
    <source>
        <strain evidence="4">DSM 17101</strain>
    </source>
</reference>
<feature type="transmembrane region" description="Helical" evidence="2">
    <location>
        <begin position="148"/>
        <end position="169"/>
    </location>
</feature>
<evidence type="ECO:0000256" key="1">
    <source>
        <dbReference type="SAM" id="MobiDB-lite"/>
    </source>
</evidence>
<keyword evidence="2" id="KW-0812">Transmembrane</keyword>
<dbReference type="OrthoDB" id="8820022at2"/>
<protein>
    <submittedName>
        <fullName evidence="3">Uncharacterized protein</fullName>
    </submittedName>
</protein>
<name>A0A1H0MB38_9BURK</name>
<accession>A0A1H0MB38</accession>
<feature type="compositionally biased region" description="Low complexity" evidence="1">
    <location>
        <begin position="9"/>
        <end position="40"/>
    </location>
</feature>
<gene>
    <name evidence="3" type="ORF">SAMN04489708_103190</name>
</gene>
<keyword evidence="4" id="KW-1185">Reference proteome</keyword>
<keyword evidence="2" id="KW-0472">Membrane</keyword>
<proteinExistence type="predicted"/>
<evidence type="ECO:0000313" key="4">
    <source>
        <dbReference type="Proteomes" id="UP000199317"/>
    </source>
</evidence>
<dbReference type="Proteomes" id="UP000199317">
    <property type="component" value="Unassembled WGS sequence"/>
</dbReference>
<feature type="transmembrane region" description="Helical" evidence="2">
    <location>
        <begin position="189"/>
        <end position="212"/>
    </location>
</feature>
<dbReference type="EMBL" id="FNJL01000003">
    <property type="protein sequence ID" value="SDO77541.1"/>
    <property type="molecule type" value="Genomic_DNA"/>
</dbReference>
<sequence length="463" mass="47555">MQTPSLRIAPPSSSSAAASAAALDRAGGAAGPGPEAPRGSLPAPEAGPTRRLRRVNSFPPSQAAAGSLPRVALPARAAGSDAVALPAQALPVLRAAEGLVHAQLEPARASDAQVVQRLRRNTRVLLDKGIDTPEKLQRFLSTAWRHDAVLGFAGLGFSNGAGYMAGITAANEKLVSLLPTDLLRSPPRLGFVVGLGVGALDVLVSAVGNAVIAPRIYNGPSGLERLPAVLRPDPHAEQIRNAGLSAGFSVAKNLPRVVAPFVQAAAEGRGDHSVDRLWADRIDASLLDGFGGMLAAGARGVQRLSQAVPYDTRMLLREDLGEVIDQTRRPWKESLQGVGSAALEGVKSLAASPVPVAVVATVGCFISELFAANASIDRAGSPPGLPADRADAGMLSGKRASSVLIMGLMSGTIELGAPYAARGGAYVARAIHQGLQQSSSGLVAWAQARFGAAEPDLEAGRPR</sequence>
<evidence type="ECO:0000313" key="3">
    <source>
        <dbReference type="EMBL" id="SDO77541.1"/>
    </source>
</evidence>
<organism evidence="3 4">
    <name type="scientific">Paracidovorax cattleyae</name>
    <dbReference type="NCBI Taxonomy" id="80868"/>
    <lineage>
        <taxon>Bacteria</taxon>
        <taxon>Pseudomonadati</taxon>
        <taxon>Pseudomonadota</taxon>
        <taxon>Betaproteobacteria</taxon>
        <taxon>Burkholderiales</taxon>
        <taxon>Comamonadaceae</taxon>
        <taxon>Paracidovorax</taxon>
    </lineage>
</organism>
<dbReference type="RefSeq" id="WP_092832410.1">
    <property type="nucleotide sequence ID" value="NZ_FNJL01000003.1"/>
</dbReference>